<keyword evidence="1" id="KW-0472">Membrane</keyword>
<dbReference type="EMBL" id="FQVU01000003">
    <property type="protein sequence ID" value="SHG72641.1"/>
    <property type="molecule type" value="Genomic_DNA"/>
</dbReference>
<dbReference type="OrthoDB" id="3217020at2"/>
<sequence length="164" mass="18044">MSAGSDSPADRAPAAARAEEYREVLRTPWWWYLVAVGVAALLAAEFRVAGLHLTVWLPFGIMLPLAAGVVWWIGRSRVEVVAGELRVRGAHLPLTYVTGAVALDARTLRLVVGREGDPAAYVSIRPWIGPGVQVWLDDEDDPTPYWVVSTRHPERLVSVLRARA</sequence>
<name>A0A1M5M5V9_9ACTN</name>
<gene>
    <name evidence="2" type="ORF">SAMN05443575_2637</name>
</gene>
<protein>
    <recommendedName>
        <fullName evidence="4">DUF3093 domain-containing protein</fullName>
    </recommendedName>
</protein>
<reference evidence="2 3" key="1">
    <citation type="submission" date="2016-11" db="EMBL/GenBank/DDBJ databases">
        <authorList>
            <person name="Jaros S."/>
            <person name="Januszkiewicz K."/>
            <person name="Wedrychowicz H."/>
        </authorList>
    </citation>
    <scope>NUCLEOTIDE SEQUENCE [LARGE SCALE GENOMIC DNA]</scope>
    <source>
        <strain evidence="2 3">DSM 45627</strain>
    </source>
</reference>
<organism evidence="2 3">
    <name type="scientific">Jatrophihabitans endophyticus</name>
    <dbReference type="NCBI Taxonomy" id="1206085"/>
    <lineage>
        <taxon>Bacteria</taxon>
        <taxon>Bacillati</taxon>
        <taxon>Actinomycetota</taxon>
        <taxon>Actinomycetes</taxon>
        <taxon>Jatrophihabitantales</taxon>
        <taxon>Jatrophihabitantaceae</taxon>
        <taxon>Jatrophihabitans</taxon>
    </lineage>
</organism>
<evidence type="ECO:0000256" key="1">
    <source>
        <dbReference type="SAM" id="Phobius"/>
    </source>
</evidence>
<dbReference type="AlphaFoldDB" id="A0A1M5M5V9"/>
<accession>A0A1M5M5V9</accession>
<keyword evidence="1" id="KW-0812">Transmembrane</keyword>
<keyword evidence="1" id="KW-1133">Transmembrane helix</keyword>
<feature type="transmembrane region" description="Helical" evidence="1">
    <location>
        <begin position="53"/>
        <end position="74"/>
    </location>
</feature>
<keyword evidence="3" id="KW-1185">Reference proteome</keyword>
<dbReference type="STRING" id="1206085.SAMN05443575_2637"/>
<evidence type="ECO:0000313" key="2">
    <source>
        <dbReference type="EMBL" id="SHG72641.1"/>
    </source>
</evidence>
<evidence type="ECO:0008006" key="4">
    <source>
        <dbReference type="Google" id="ProtNLM"/>
    </source>
</evidence>
<proteinExistence type="predicted"/>
<feature type="transmembrane region" description="Helical" evidence="1">
    <location>
        <begin position="29"/>
        <end position="46"/>
    </location>
</feature>
<dbReference type="Pfam" id="PF11292">
    <property type="entry name" value="DUF3093"/>
    <property type="match status" value="1"/>
</dbReference>
<evidence type="ECO:0000313" key="3">
    <source>
        <dbReference type="Proteomes" id="UP000186132"/>
    </source>
</evidence>
<dbReference type="InterPro" id="IPR021443">
    <property type="entry name" value="DUF3093"/>
</dbReference>
<dbReference type="Proteomes" id="UP000186132">
    <property type="component" value="Unassembled WGS sequence"/>
</dbReference>
<dbReference type="RefSeq" id="WP_073390756.1">
    <property type="nucleotide sequence ID" value="NZ_FQVU01000003.1"/>
</dbReference>